<reference evidence="3" key="1">
    <citation type="journal article" date="2020" name="mSystems">
        <title>Genome- and Community-Level Interaction Insights into Carbon Utilization and Element Cycling Functions of Hydrothermarchaeota in Hydrothermal Sediment.</title>
        <authorList>
            <person name="Zhou Z."/>
            <person name="Liu Y."/>
            <person name="Xu W."/>
            <person name="Pan J."/>
            <person name="Luo Z.H."/>
            <person name="Li M."/>
        </authorList>
    </citation>
    <scope>NUCLEOTIDE SEQUENCE [LARGE SCALE GENOMIC DNA]</scope>
    <source>
        <strain evidence="2">SpSt-618</strain>
        <strain evidence="3">SpSt-657</strain>
    </source>
</reference>
<dbReference type="EMBL" id="DTAI01000218">
    <property type="protein sequence ID" value="HGN37351.1"/>
    <property type="molecule type" value="Genomic_DNA"/>
</dbReference>
<gene>
    <name evidence="2" type="ORF">ENT87_07395</name>
    <name evidence="3" type="ORF">ENU30_05110</name>
</gene>
<name>A0A7J3JQX5_9CREN</name>
<evidence type="ECO:0000313" key="2">
    <source>
        <dbReference type="EMBL" id="HGN37351.1"/>
    </source>
</evidence>
<accession>A0A7J3JQX5</accession>
<dbReference type="Pfam" id="PF04967">
    <property type="entry name" value="HTH_10"/>
    <property type="match status" value="1"/>
</dbReference>
<comment type="caution">
    <text evidence="3">The sequence shown here is derived from an EMBL/GenBank/DDBJ whole genome shotgun (WGS) entry which is preliminary data.</text>
</comment>
<feature type="domain" description="HTH bat-type" evidence="1">
    <location>
        <begin position="179"/>
        <end position="231"/>
    </location>
</feature>
<dbReference type="SUPFAM" id="SSF88659">
    <property type="entry name" value="Sigma3 and sigma4 domains of RNA polymerase sigma factors"/>
    <property type="match status" value="1"/>
</dbReference>
<dbReference type="PANTHER" id="PTHR34236:SF1">
    <property type="entry name" value="DIMETHYL SULFOXIDE REDUCTASE TRANSCRIPTIONAL ACTIVATOR"/>
    <property type="match status" value="1"/>
</dbReference>
<dbReference type="AlphaFoldDB" id="A0A7J3JQX5"/>
<organism evidence="3">
    <name type="scientific">Ignisphaera aggregans</name>
    <dbReference type="NCBI Taxonomy" id="334771"/>
    <lineage>
        <taxon>Archaea</taxon>
        <taxon>Thermoproteota</taxon>
        <taxon>Thermoprotei</taxon>
        <taxon>Desulfurococcales</taxon>
        <taxon>Desulfurococcaceae</taxon>
        <taxon>Ignisphaera</taxon>
    </lineage>
</organism>
<evidence type="ECO:0000313" key="3">
    <source>
        <dbReference type="EMBL" id="HGQ18335.1"/>
    </source>
</evidence>
<protein>
    <recommendedName>
        <fullName evidence="1">HTH bat-type domain-containing protein</fullName>
    </recommendedName>
</protein>
<dbReference type="PANTHER" id="PTHR34236">
    <property type="entry name" value="DIMETHYL SULFOXIDE REDUCTASE TRANSCRIPTIONAL ACTIVATOR"/>
    <property type="match status" value="1"/>
</dbReference>
<evidence type="ECO:0000259" key="1">
    <source>
        <dbReference type="Pfam" id="PF04967"/>
    </source>
</evidence>
<proteinExistence type="predicted"/>
<dbReference type="InterPro" id="IPR013324">
    <property type="entry name" value="RNA_pol_sigma_r3/r4-like"/>
</dbReference>
<dbReference type="EMBL" id="DTBZ01000097">
    <property type="protein sequence ID" value="HGQ18335.1"/>
    <property type="molecule type" value="Genomic_DNA"/>
</dbReference>
<dbReference type="InterPro" id="IPR007050">
    <property type="entry name" value="HTH_bacterioopsin"/>
</dbReference>
<sequence>MRKIVIDNSIGVAEFTVSRPKNSFFSKLSELASAKILLETIYLPGISRYLVIAYSYNRDIGRYIPLLIRDSKYLVKGKIRKIKYFECGGLFIIVAVKSQCEFLKITENSNVSVLYPYIIDKGFRTFTVLGEKKDLDLYTDEIIRYYGEENVEYRSINSIEKLVHTLMRKSLLNLVTEKLTDMELNVIMLAYRNRYFNYPKGSSQEAIGTLLGLSKITVNIHMRKALKKIVEEVVKASS</sequence>